<dbReference type="Proteomes" id="UP000019146">
    <property type="component" value="Chromosome 2"/>
</dbReference>
<name>A0A0P0RJU5_9BURK</name>
<reference evidence="1 2" key="1">
    <citation type="journal article" date="2014" name="Genome Announc.">
        <title>Draft Genome Sequence of the Haloacid-Degrading Burkholderia caribensis Strain MBA4.</title>
        <authorList>
            <person name="Pan Y."/>
            <person name="Kong K.F."/>
            <person name="Tsang J.S."/>
        </authorList>
    </citation>
    <scope>NUCLEOTIDE SEQUENCE [LARGE SCALE GENOMIC DNA]</scope>
    <source>
        <strain evidence="1 2">MBA4</strain>
    </source>
</reference>
<accession>A0A0P0RJU5</accession>
<organism evidence="1 2">
    <name type="scientific">Paraburkholderia caribensis MBA4</name>
    <dbReference type="NCBI Taxonomy" id="1323664"/>
    <lineage>
        <taxon>Bacteria</taxon>
        <taxon>Pseudomonadati</taxon>
        <taxon>Pseudomonadota</taxon>
        <taxon>Betaproteobacteria</taxon>
        <taxon>Burkholderiales</taxon>
        <taxon>Burkholderiaceae</taxon>
        <taxon>Paraburkholderia</taxon>
    </lineage>
</organism>
<dbReference type="GeneID" id="69972702"/>
<proteinExistence type="predicted"/>
<evidence type="ECO:0000313" key="1">
    <source>
        <dbReference type="EMBL" id="ALL69092.1"/>
    </source>
</evidence>
<evidence type="ECO:0000313" key="2">
    <source>
        <dbReference type="Proteomes" id="UP000019146"/>
    </source>
</evidence>
<dbReference type="EMBL" id="CP012747">
    <property type="protein sequence ID" value="ALL69092.1"/>
    <property type="molecule type" value="Genomic_DNA"/>
</dbReference>
<dbReference type="KEGG" id="bcai:K788_0004695"/>
<dbReference type="RefSeq" id="WP_233451464.1">
    <property type="nucleotide sequence ID" value="NZ_CP012747.1"/>
</dbReference>
<protein>
    <submittedName>
        <fullName evidence="1">Uncharacterized protein</fullName>
    </submittedName>
</protein>
<dbReference type="AlphaFoldDB" id="A0A0P0RJU5"/>
<gene>
    <name evidence="1" type="ORF">K788_0004695</name>
</gene>
<sequence>MAMTREEFEQKVGTILRDHGSGVTADLTDELLAYWNGHAVAYVQICGAPPDTRYEEFVMDDAQWRNWRSWLEAWIEAPMFSVRPEVRNWLSEEPPADAGE</sequence>